<evidence type="ECO:0000313" key="2">
    <source>
        <dbReference type="EMBL" id="KAL0479343.1"/>
    </source>
</evidence>
<dbReference type="AlphaFoldDB" id="A0AAW2YPP1"/>
<dbReference type="EMBL" id="JAOPGA020000536">
    <property type="protein sequence ID" value="KAL0479343.1"/>
    <property type="molecule type" value="Genomic_DNA"/>
</dbReference>
<keyword evidence="1" id="KW-0175">Coiled coil</keyword>
<gene>
    <name evidence="2" type="ORF">AKO1_007620</name>
</gene>
<comment type="caution">
    <text evidence="2">The sequence shown here is derived from an EMBL/GenBank/DDBJ whole genome shotgun (WGS) entry which is preliminary data.</text>
</comment>
<name>A0AAW2YPP1_9EUKA</name>
<dbReference type="Proteomes" id="UP001431209">
    <property type="component" value="Unassembled WGS sequence"/>
</dbReference>
<proteinExistence type="predicted"/>
<protein>
    <submittedName>
        <fullName evidence="2">Uncharacterized protein</fullName>
    </submittedName>
</protein>
<accession>A0AAW2YPP1</accession>
<evidence type="ECO:0000313" key="3">
    <source>
        <dbReference type="Proteomes" id="UP001431209"/>
    </source>
</evidence>
<reference evidence="2 3" key="1">
    <citation type="submission" date="2024-03" db="EMBL/GenBank/DDBJ databases">
        <title>The Acrasis kona genome and developmental transcriptomes reveal deep origins of eukaryotic multicellular pathways.</title>
        <authorList>
            <person name="Sheikh S."/>
            <person name="Fu C.-J."/>
            <person name="Brown M.W."/>
            <person name="Baldauf S.L."/>
        </authorList>
    </citation>
    <scope>NUCLEOTIDE SEQUENCE [LARGE SCALE GENOMIC DNA]</scope>
    <source>
        <strain evidence="2 3">ATCC MYA-3509</strain>
    </source>
</reference>
<keyword evidence="3" id="KW-1185">Reference proteome</keyword>
<feature type="non-terminal residue" evidence="2">
    <location>
        <position position="302"/>
    </location>
</feature>
<sequence>MDTIESSNSQLVYRSNCLRVTNFLNNSSATLQDARIELRILMKSYDSQQKDIQIMDKAVSDLKQRNAVMVSQNSQMNKHMHALRQELQNKNREYERIKLEKARLEGENRFLSSYYHRDQPVAPSNKTQKCVSFAQEPIESPSQPVTTLVPKVVDIQNTIHQPTPVPIFETPKPVPDMIPRTPDPSEALNEALSNLSVSTPVQNVQISQPTVIKPRRHRPKLTTTTNIVPTQVQDQNTFIPQSEVEPTLEKRSKRQRQEVKYTEPNLRTKMRRGFEHTFGIDPHDYGAVYKHPDEVRRSIEGR</sequence>
<organism evidence="2 3">
    <name type="scientific">Acrasis kona</name>
    <dbReference type="NCBI Taxonomy" id="1008807"/>
    <lineage>
        <taxon>Eukaryota</taxon>
        <taxon>Discoba</taxon>
        <taxon>Heterolobosea</taxon>
        <taxon>Tetramitia</taxon>
        <taxon>Eutetramitia</taxon>
        <taxon>Acrasidae</taxon>
        <taxon>Acrasis</taxon>
    </lineage>
</organism>
<feature type="coiled-coil region" evidence="1">
    <location>
        <begin position="31"/>
        <end position="107"/>
    </location>
</feature>
<evidence type="ECO:0000256" key="1">
    <source>
        <dbReference type="SAM" id="Coils"/>
    </source>
</evidence>